<organism evidence="1">
    <name type="scientific">uncultured bacterium IN-01</name>
    <dbReference type="NCBI Taxonomy" id="1805579"/>
    <lineage>
        <taxon>Bacteria</taxon>
        <taxon>environmental samples</taxon>
    </lineage>
</organism>
<protein>
    <submittedName>
        <fullName evidence="1">Uncharacterized protein</fullName>
    </submittedName>
</protein>
<reference evidence="1" key="2">
    <citation type="submission" date="2016-02" db="EMBL/GenBank/DDBJ databases">
        <authorList>
            <person name="Wen L."/>
            <person name="He K."/>
            <person name="Yang H."/>
        </authorList>
    </citation>
    <scope>NUCLEOTIDE SEQUENCE</scope>
</reference>
<reference evidence="1" key="1">
    <citation type="journal article" date="2016" name="Appl. Environ. Microbiol.">
        <title>Diversity of the Tetracycline Mobilome within a Chinese Pig Manure Sample.</title>
        <authorList>
            <person name="Leclercq S.O."/>
            <person name="Wang C."/>
            <person name="Zhu Y."/>
            <person name="Wu H."/>
            <person name="Du X."/>
            <person name="Liu Z."/>
            <person name="Feng J."/>
        </authorList>
    </citation>
    <scope>NUCLEOTIDE SEQUENCE</scope>
</reference>
<proteinExistence type="predicted"/>
<dbReference type="EMBL" id="KU736866">
    <property type="protein sequence ID" value="AMP42089.1"/>
    <property type="molecule type" value="Genomic_DNA"/>
</dbReference>
<name>A0A142BVF1_9BACT</name>
<sequence length="164" mass="16829">MVVAMQECQVKPLSWVPFITQGTAQAGLGVAIVVRVVNIGAGIRIGGIKAITGGIAGRQTVVPVVLCARKTKTGLESAVRANTKIAKGAERAVLPVGFGDNVNDTPHGAGTIQAAGRAADNFNALNRGWVYGRPVGAATVGVVNTHAIDQNQGLCRAGPTHKYP</sequence>
<accession>A0A142BVF1</accession>
<evidence type="ECO:0000313" key="1">
    <source>
        <dbReference type="EMBL" id="AMP42089.1"/>
    </source>
</evidence>
<dbReference type="AlphaFoldDB" id="A0A142BVF1"/>